<dbReference type="PANTHER" id="PTHR10217:SF435">
    <property type="entry name" value="POTASSIUM VOLTAGE-GATED CHANNEL PROTEIN EAG"/>
    <property type="match status" value="1"/>
</dbReference>
<evidence type="ECO:0000313" key="4">
    <source>
        <dbReference type="EMBL" id="CAD8066547.1"/>
    </source>
</evidence>
<feature type="region of interest" description="Disordered" evidence="1">
    <location>
        <begin position="696"/>
        <end position="722"/>
    </location>
</feature>
<dbReference type="InterPro" id="IPR013099">
    <property type="entry name" value="K_chnl_dom"/>
</dbReference>
<keyword evidence="2" id="KW-0472">Membrane</keyword>
<reference evidence="4" key="1">
    <citation type="submission" date="2021-01" db="EMBL/GenBank/DDBJ databases">
        <authorList>
            <consortium name="Genoscope - CEA"/>
            <person name="William W."/>
        </authorList>
    </citation>
    <scope>NUCLEOTIDE SEQUENCE</scope>
</reference>
<keyword evidence="2" id="KW-0812">Transmembrane</keyword>
<dbReference type="Pfam" id="PF07885">
    <property type="entry name" value="Ion_trans_2"/>
    <property type="match status" value="1"/>
</dbReference>
<evidence type="ECO:0000259" key="3">
    <source>
        <dbReference type="PROSITE" id="PS50042"/>
    </source>
</evidence>
<dbReference type="GO" id="GO:0005886">
    <property type="term" value="C:plasma membrane"/>
    <property type="evidence" value="ECO:0007669"/>
    <property type="project" value="TreeGrafter"/>
</dbReference>
<feature type="compositionally biased region" description="Basic and acidic residues" evidence="1">
    <location>
        <begin position="697"/>
        <end position="707"/>
    </location>
</feature>
<dbReference type="GO" id="GO:0005249">
    <property type="term" value="F:voltage-gated potassium channel activity"/>
    <property type="evidence" value="ECO:0007669"/>
    <property type="project" value="TreeGrafter"/>
</dbReference>
<sequence length="934" mass="110266">MNSELGSISERAPLKTQPTIPKQPQRPAFLKTVNLKTLQNQKLFSFQNKIWKDKALLVLIQVLRFISLITRSPFASKFSLLDGNMFKIIGDKASDFNYYLLHDFFKYMKPQPSSRLKYFIQKNLYKCCQMKGVLDSLINLKIIIEPESIFLIVWNIIQLFVININILYITVKFSFDFENYPPEQFQLCEIYLLKVPYYLYLFDIVMKLNTCYYESGYLVRDRNKILDNFYKNYFPINLLIIVPVTLYFIGLTEVPLYLFLIMKSIQIPEIMESIIDRMELTTNYWVTYDLLRLIYVILYQSHICCCGLYYVGLLDKETSWLLSNNLLQETWIIKYFNTYYWSIVTMTTIGYGDVTPQNLIERVYLIFVAIVSCCTFGYSINCIGQILGQLQSKNHQIRVDLNDLKQFLRIRGYNNKLQIKILRFFEFLWKDQRNENKLDLKKFNQQLPSHLYNEMMIDLNMKSISKIPFFKDNFNEDFISALASKFVEEKLVPFNTIYQKNDISNFLYILCDGEIEYFVELPEGSANILSIQTISGQDQIFGQQEFLLDQNYDISCRSLTSSRILKISKSDFQNIAKKYGYEKYCELKDLVKFSGRYDEFHLHCIGCNKSTHMLYQCPMLTGFPNKSKIILKCRKNQIQERKYISRKNIKRRLSSLIFETQISDTVLYYLLQDPKLSQQISSKYFIQSLKQQQLQKDQIKDNQKDSSSKQNEAQNGSSKNISILNIQGRKQSQYIKRMTGLFSKSLLNFKSPQEDKIKAALESIQKNVSGFDTEQKTPFIGECIKFRTNLEKNQDEIHPTEHQKLTQDIAKSLNFKPINQFTKQQCDYQDPITLSEMQISSDSEIDNNSKLQLKEISPVIDFRNQQYMGTYKDIYEEFDKCQNFQNYMTHMNSHKILDQINQSKDSQNFTDFMIVNFVRKHRSKRAKLIIKVDD</sequence>
<feature type="compositionally biased region" description="Polar residues" evidence="1">
    <location>
        <begin position="712"/>
        <end position="722"/>
    </location>
</feature>
<name>A0A8S1LFT1_9CILI</name>
<feature type="transmembrane region" description="Helical" evidence="2">
    <location>
        <begin position="332"/>
        <end position="351"/>
    </location>
</feature>
<organism evidence="4 5">
    <name type="scientific">Paramecium sonneborni</name>
    <dbReference type="NCBI Taxonomy" id="65129"/>
    <lineage>
        <taxon>Eukaryota</taxon>
        <taxon>Sar</taxon>
        <taxon>Alveolata</taxon>
        <taxon>Ciliophora</taxon>
        <taxon>Intramacronucleata</taxon>
        <taxon>Oligohymenophorea</taxon>
        <taxon>Peniculida</taxon>
        <taxon>Parameciidae</taxon>
        <taxon>Paramecium</taxon>
    </lineage>
</organism>
<dbReference type="AlphaFoldDB" id="A0A8S1LFT1"/>
<feature type="domain" description="Cyclic nucleotide-binding" evidence="3">
    <location>
        <begin position="470"/>
        <end position="593"/>
    </location>
</feature>
<dbReference type="PROSITE" id="PS50042">
    <property type="entry name" value="CNMP_BINDING_3"/>
    <property type="match status" value="1"/>
</dbReference>
<evidence type="ECO:0000256" key="2">
    <source>
        <dbReference type="SAM" id="Phobius"/>
    </source>
</evidence>
<dbReference type="PANTHER" id="PTHR10217">
    <property type="entry name" value="VOLTAGE AND LIGAND GATED POTASSIUM CHANNEL"/>
    <property type="match status" value="1"/>
</dbReference>
<dbReference type="GO" id="GO:0042391">
    <property type="term" value="P:regulation of membrane potential"/>
    <property type="evidence" value="ECO:0007669"/>
    <property type="project" value="TreeGrafter"/>
</dbReference>
<feature type="transmembrane region" description="Helical" evidence="2">
    <location>
        <begin position="293"/>
        <end position="312"/>
    </location>
</feature>
<dbReference type="EMBL" id="CAJJDN010000021">
    <property type="protein sequence ID" value="CAD8066547.1"/>
    <property type="molecule type" value="Genomic_DNA"/>
</dbReference>
<evidence type="ECO:0000313" key="5">
    <source>
        <dbReference type="Proteomes" id="UP000692954"/>
    </source>
</evidence>
<keyword evidence="5" id="KW-1185">Reference proteome</keyword>
<dbReference type="InterPro" id="IPR000595">
    <property type="entry name" value="cNMP-bd_dom"/>
</dbReference>
<feature type="region of interest" description="Disordered" evidence="1">
    <location>
        <begin position="1"/>
        <end position="24"/>
    </location>
</feature>
<dbReference type="InterPro" id="IPR050818">
    <property type="entry name" value="KCNH_animal-type"/>
</dbReference>
<feature type="transmembrane region" description="Helical" evidence="2">
    <location>
        <begin position="149"/>
        <end position="171"/>
    </location>
</feature>
<dbReference type="Proteomes" id="UP000692954">
    <property type="component" value="Unassembled WGS sequence"/>
</dbReference>
<dbReference type="CDD" id="cd00038">
    <property type="entry name" value="CAP_ED"/>
    <property type="match status" value="1"/>
</dbReference>
<dbReference type="OrthoDB" id="292704at2759"/>
<accession>A0A8S1LFT1</accession>
<gene>
    <name evidence="4" type="ORF">PSON_ATCC_30995.1.T0210390</name>
</gene>
<feature type="transmembrane region" description="Helical" evidence="2">
    <location>
        <begin position="236"/>
        <end position="261"/>
    </location>
</feature>
<protein>
    <recommendedName>
        <fullName evidence="3">Cyclic nucleotide-binding domain-containing protein</fullName>
    </recommendedName>
</protein>
<evidence type="ECO:0000256" key="1">
    <source>
        <dbReference type="SAM" id="MobiDB-lite"/>
    </source>
</evidence>
<feature type="transmembrane region" description="Helical" evidence="2">
    <location>
        <begin position="363"/>
        <end position="380"/>
    </location>
</feature>
<dbReference type="Pfam" id="PF00027">
    <property type="entry name" value="cNMP_binding"/>
    <property type="match status" value="1"/>
</dbReference>
<keyword evidence="2" id="KW-1133">Transmembrane helix</keyword>
<proteinExistence type="predicted"/>
<comment type="caution">
    <text evidence="4">The sequence shown here is derived from an EMBL/GenBank/DDBJ whole genome shotgun (WGS) entry which is preliminary data.</text>
</comment>